<evidence type="ECO:0000256" key="3">
    <source>
        <dbReference type="ARBA" id="ARBA00023274"/>
    </source>
</evidence>
<keyword evidence="3 5" id="KW-0687">Ribonucleoprotein</keyword>
<dbReference type="EMBL" id="LUGH01000162">
    <property type="protein sequence ID" value="OBZ88288.1"/>
    <property type="molecule type" value="Genomic_DNA"/>
</dbReference>
<evidence type="ECO:0000313" key="7">
    <source>
        <dbReference type="EMBL" id="OBZ88288.1"/>
    </source>
</evidence>
<protein>
    <recommendedName>
        <fullName evidence="4">Small ribosomal subunit protein uS2</fullName>
    </recommendedName>
</protein>
<accession>A0A1C7NH10</accession>
<dbReference type="Proteomes" id="UP000093000">
    <property type="component" value="Unassembled WGS sequence"/>
</dbReference>
<comment type="caution">
    <text evidence="7">The sequence shown here is derived from an EMBL/GenBank/DDBJ whole genome shotgun (WGS) entry which is preliminary data.</text>
</comment>
<dbReference type="AlphaFoldDB" id="A0A1C7NH10"/>
<evidence type="ECO:0000256" key="6">
    <source>
        <dbReference type="SAM" id="MobiDB-lite"/>
    </source>
</evidence>
<feature type="region of interest" description="Disordered" evidence="6">
    <location>
        <begin position="281"/>
        <end position="326"/>
    </location>
</feature>
<evidence type="ECO:0000256" key="5">
    <source>
        <dbReference type="RuleBase" id="RU003631"/>
    </source>
</evidence>
<keyword evidence="2 5" id="KW-0689">Ribosomal protein</keyword>
<dbReference type="InterPro" id="IPR018130">
    <property type="entry name" value="Ribosomal_uS2_CS"/>
</dbReference>
<keyword evidence="8" id="KW-1185">Reference proteome</keyword>
<gene>
    <name evidence="7" type="primary">rps0a</name>
    <name evidence="7" type="ORF">A0J61_03664</name>
</gene>
<dbReference type="PROSITE" id="PS00963">
    <property type="entry name" value="RIBOSOMAL_S2_2"/>
    <property type="match status" value="1"/>
</dbReference>
<evidence type="ECO:0000256" key="4">
    <source>
        <dbReference type="ARBA" id="ARBA00035256"/>
    </source>
</evidence>
<dbReference type="FunFam" id="3.40.50.10490:FF:000030">
    <property type="entry name" value="30S ribosomal protein S2"/>
    <property type="match status" value="1"/>
</dbReference>
<evidence type="ECO:0000256" key="2">
    <source>
        <dbReference type="ARBA" id="ARBA00022980"/>
    </source>
</evidence>
<dbReference type="InParanoid" id="A0A1C7NH10"/>
<feature type="compositionally biased region" description="Polar residues" evidence="6">
    <location>
        <begin position="310"/>
        <end position="326"/>
    </location>
</feature>
<name>A0A1C7NH10_9FUNG</name>
<dbReference type="OrthoDB" id="414863at2759"/>
<comment type="similarity">
    <text evidence="1 5">Belongs to the universal ribosomal protein uS2 family.</text>
</comment>
<dbReference type="InterPro" id="IPR005707">
    <property type="entry name" value="Ribosomal_uS2_euk/arc"/>
</dbReference>
<dbReference type="Pfam" id="PF00318">
    <property type="entry name" value="Ribosomal_S2"/>
    <property type="match status" value="2"/>
</dbReference>
<dbReference type="InterPro" id="IPR023591">
    <property type="entry name" value="Ribosomal_uS2_flav_dom_sf"/>
</dbReference>
<evidence type="ECO:0000256" key="1">
    <source>
        <dbReference type="ARBA" id="ARBA00006242"/>
    </source>
</evidence>
<reference evidence="7 8" key="1">
    <citation type="submission" date="2016-03" db="EMBL/GenBank/DDBJ databases">
        <title>Choanephora cucurbitarum.</title>
        <authorList>
            <person name="Min B."/>
            <person name="Park H."/>
            <person name="Park J.-H."/>
            <person name="Shin H.-D."/>
            <person name="Choi I.-G."/>
        </authorList>
    </citation>
    <scope>NUCLEOTIDE SEQUENCE [LARGE SCALE GENOMIC DNA]</scope>
    <source>
        <strain evidence="7 8">KUS-F28377</strain>
    </source>
</reference>
<dbReference type="GO" id="GO:0003735">
    <property type="term" value="F:structural constituent of ribosome"/>
    <property type="evidence" value="ECO:0007669"/>
    <property type="project" value="InterPro"/>
</dbReference>
<evidence type="ECO:0000313" key="8">
    <source>
        <dbReference type="Proteomes" id="UP000093000"/>
    </source>
</evidence>
<dbReference type="CDD" id="cd01425">
    <property type="entry name" value="RPS2"/>
    <property type="match status" value="1"/>
</dbReference>
<proteinExistence type="inferred from homology"/>
<dbReference type="PRINTS" id="PR00395">
    <property type="entry name" value="RIBOSOMALS2"/>
</dbReference>
<dbReference type="GO" id="GO:0015935">
    <property type="term" value="C:small ribosomal subunit"/>
    <property type="evidence" value="ECO:0007669"/>
    <property type="project" value="InterPro"/>
</dbReference>
<dbReference type="SUPFAM" id="SSF52313">
    <property type="entry name" value="Ribosomal protein S2"/>
    <property type="match status" value="1"/>
</dbReference>
<dbReference type="GO" id="GO:0006412">
    <property type="term" value="P:translation"/>
    <property type="evidence" value="ECO:0007669"/>
    <property type="project" value="InterPro"/>
</dbReference>
<dbReference type="STRING" id="101091.A0A1C7NH10"/>
<organism evidence="7 8">
    <name type="scientific">Choanephora cucurbitarum</name>
    <dbReference type="NCBI Taxonomy" id="101091"/>
    <lineage>
        <taxon>Eukaryota</taxon>
        <taxon>Fungi</taxon>
        <taxon>Fungi incertae sedis</taxon>
        <taxon>Mucoromycota</taxon>
        <taxon>Mucoromycotina</taxon>
        <taxon>Mucoromycetes</taxon>
        <taxon>Mucorales</taxon>
        <taxon>Mucorineae</taxon>
        <taxon>Choanephoraceae</taxon>
        <taxon>Choanephoroideae</taxon>
        <taxon>Choanephora</taxon>
    </lineage>
</organism>
<sequence>MESRYPCVLDPTEQDVLLMLSAQCHLGTQNLNNRMKPYIFSRRPDGVHLFHLGKTWEKLMLAARILVTLPPESIYVTSSTVKGRRPAIKLAHYLGGQSNQGRFVPGTFTNRLEEPSALVSMDPMTDFQAIKETGYCNMPVIALCNSYTSLRSVDVAIPCNNQGTQSIGLICWFLARAVIRLRGQLDYETPWAVIPDMFFYTEQLIASEEVTEAIPQFSDFQQQNDWSNQDETQFYFSGQQQQQQQNEWSNQDQSTQIDWESASVGHWHHPTTQIEEQEVNFYGPPTDKMPSLPDIESNSASNWADDIPPTQVSEGWGTPSNKTSSW</sequence>
<dbReference type="PANTHER" id="PTHR11489">
    <property type="entry name" value="40S RIBOSOMAL PROTEIN SA"/>
    <property type="match status" value="1"/>
</dbReference>
<dbReference type="InterPro" id="IPR001865">
    <property type="entry name" value="Ribosomal_uS2"/>
</dbReference>
<dbReference type="Gene3D" id="3.40.50.10490">
    <property type="entry name" value="Glucose-6-phosphate isomerase like protein, domain 1"/>
    <property type="match status" value="1"/>
</dbReference>